<dbReference type="PANTHER" id="PTHR33490">
    <property type="entry name" value="BLR5614 PROTEIN-RELATED"/>
    <property type="match status" value="1"/>
</dbReference>
<dbReference type="EMBL" id="BAAAFI010000001">
    <property type="protein sequence ID" value="GAA0877085.1"/>
    <property type="molecule type" value="Genomic_DNA"/>
</dbReference>
<reference evidence="3" key="1">
    <citation type="journal article" date="2019" name="Int. J. Syst. Evol. Microbiol.">
        <title>The Global Catalogue of Microorganisms (GCM) 10K type strain sequencing project: providing services to taxonomists for standard genome sequencing and annotation.</title>
        <authorList>
            <consortium name="The Broad Institute Genomics Platform"/>
            <consortium name="The Broad Institute Genome Sequencing Center for Infectious Disease"/>
            <person name="Wu L."/>
            <person name="Ma J."/>
        </authorList>
    </citation>
    <scope>NUCLEOTIDE SEQUENCE [LARGE SCALE GENOMIC DNA]</scope>
    <source>
        <strain evidence="3">JCM 16112</strain>
    </source>
</reference>
<dbReference type="PANTHER" id="PTHR33490:SF7">
    <property type="entry name" value="BLR2979 PROTEIN"/>
    <property type="match status" value="1"/>
</dbReference>
<dbReference type="Proteomes" id="UP001500469">
    <property type="component" value="Unassembled WGS sequence"/>
</dbReference>
<feature type="domain" description="Transglutaminase-like" evidence="1">
    <location>
        <begin position="176"/>
        <end position="246"/>
    </location>
</feature>
<name>A0ABP3Y6A8_9BACT</name>
<dbReference type="SMART" id="SM00460">
    <property type="entry name" value="TGc"/>
    <property type="match status" value="1"/>
</dbReference>
<organism evidence="2 3">
    <name type="scientific">Algoriphagus jejuensis</name>
    <dbReference type="NCBI Taxonomy" id="419934"/>
    <lineage>
        <taxon>Bacteria</taxon>
        <taxon>Pseudomonadati</taxon>
        <taxon>Bacteroidota</taxon>
        <taxon>Cytophagia</taxon>
        <taxon>Cytophagales</taxon>
        <taxon>Cyclobacteriaceae</taxon>
        <taxon>Algoriphagus</taxon>
    </lineage>
</organism>
<dbReference type="Pfam" id="PF08379">
    <property type="entry name" value="Bact_transglu_N"/>
    <property type="match status" value="1"/>
</dbReference>
<comment type="caution">
    <text evidence="2">The sequence shown here is derived from an EMBL/GenBank/DDBJ whole genome shotgun (WGS) entry which is preliminary data.</text>
</comment>
<dbReference type="InterPro" id="IPR002931">
    <property type="entry name" value="Transglutaminase-like"/>
</dbReference>
<evidence type="ECO:0000313" key="3">
    <source>
        <dbReference type="Proteomes" id="UP001500469"/>
    </source>
</evidence>
<sequence length="298" mass="34079">MKYQVIHVTEYKYEVPATLCHNLMFQIPKDHPFQQVKDYSCEIVPKPSFEVNRTDFFGNNYLYFSVERLHRKLTVASKSVLELSEPAWISVDPKSTLPWEKVAKWLHSTDASSEIRQYYLESDHVPFISGIRDYAVKSFTENRPIMEAMLDLNTRIFRDFAFTPGFTDISTPLQKVFEHKKGVCQDFAHFSLACLRILGLAGRYVSGYIETLPPPGKPKLVGSDASHAWIAVYIPGHDWVEFDATNNLLVNDKHIRVAVGRDFADVTPLKGIVYSGSEQEMKVSVDVQSMEEEMTAEE</sequence>
<accession>A0ABP3Y6A8</accession>
<proteinExistence type="predicted"/>
<evidence type="ECO:0000259" key="1">
    <source>
        <dbReference type="SMART" id="SM00460"/>
    </source>
</evidence>
<dbReference type="InterPro" id="IPR013589">
    <property type="entry name" value="Bac_transglu_N"/>
</dbReference>
<protein>
    <submittedName>
        <fullName evidence="2">Transglutaminase family protein</fullName>
    </submittedName>
</protein>
<gene>
    <name evidence="2" type="ORF">GCM10009119_00530</name>
</gene>
<keyword evidence="3" id="KW-1185">Reference proteome</keyword>
<dbReference type="Gene3D" id="3.10.620.30">
    <property type="match status" value="1"/>
</dbReference>
<dbReference type="InterPro" id="IPR038765">
    <property type="entry name" value="Papain-like_cys_pep_sf"/>
</dbReference>
<dbReference type="RefSeq" id="WP_343847776.1">
    <property type="nucleotide sequence ID" value="NZ_BAAAFI010000001.1"/>
</dbReference>
<dbReference type="Pfam" id="PF01841">
    <property type="entry name" value="Transglut_core"/>
    <property type="match status" value="1"/>
</dbReference>
<evidence type="ECO:0000313" key="2">
    <source>
        <dbReference type="EMBL" id="GAA0877085.1"/>
    </source>
</evidence>
<dbReference type="SUPFAM" id="SSF54001">
    <property type="entry name" value="Cysteine proteinases"/>
    <property type="match status" value="1"/>
</dbReference>